<dbReference type="AlphaFoldDB" id="A0A7W6ENR2"/>
<evidence type="ECO:0000313" key="2">
    <source>
        <dbReference type="EMBL" id="MBB3836774.1"/>
    </source>
</evidence>
<dbReference type="Gene3D" id="3.40.630.30">
    <property type="match status" value="1"/>
</dbReference>
<name>A0A7W6ENR2_9BACT</name>
<organism evidence="2 3">
    <name type="scientific">Runella defluvii</name>
    <dbReference type="NCBI Taxonomy" id="370973"/>
    <lineage>
        <taxon>Bacteria</taxon>
        <taxon>Pseudomonadati</taxon>
        <taxon>Bacteroidota</taxon>
        <taxon>Cytophagia</taxon>
        <taxon>Cytophagales</taxon>
        <taxon>Spirosomataceae</taxon>
        <taxon>Runella</taxon>
    </lineage>
</organism>
<reference evidence="2 3" key="1">
    <citation type="submission" date="2020-08" db="EMBL/GenBank/DDBJ databases">
        <title>Genomic Encyclopedia of Type Strains, Phase IV (KMG-IV): sequencing the most valuable type-strain genomes for metagenomic binning, comparative biology and taxonomic classification.</title>
        <authorList>
            <person name="Goeker M."/>
        </authorList>
    </citation>
    <scope>NUCLEOTIDE SEQUENCE [LARGE SCALE GENOMIC DNA]</scope>
    <source>
        <strain evidence="2 3">DSM 17976</strain>
    </source>
</reference>
<comment type="caution">
    <text evidence="2">The sequence shown here is derived from an EMBL/GenBank/DDBJ whole genome shotgun (WGS) entry which is preliminary data.</text>
</comment>
<evidence type="ECO:0000313" key="3">
    <source>
        <dbReference type="Proteomes" id="UP000541352"/>
    </source>
</evidence>
<dbReference type="InterPro" id="IPR016181">
    <property type="entry name" value="Acyl_CoA_acyltransferase"/>
</dbReference>
<keyword evidence="2" id="KW-0808">Transferase</keyword>
<dbReference type="InterPro" id="IPR051531">
    <property type="entry name" value="N-acetyltransferase"/>
</dbReference>
<dbReference type="Pfam" id="PF13302">
    <property type="entry name" value="Acetyltransf_3"/>
    <property type="match status" value="1"/>
</dbReference>
<feature type="domain" description="N-acetyltransferase" evidence="1">
    <location>
        <begin position="33"/>
        <end position="175"/>
    </location>
</feature>
<dbReference type="PANTHER" id="PTHR43792">
    <property type="entry name" value="GNAT FAMILY, PUTATIVE (AFU_ORTHOLOGUE AFUA_3G00765)-RELATED-RELATED"/>
    <property type="match status" value="1"/>
</dbReference>
<dbReference type="PROSITE" id="PS51186">
    <property type="entry name" value="GNAT"/>
    <property type="match status" value="1"/>
</dbReference>
<dbReference type="EMBL" id="JACIBY010000001">
    <property type="protein sequence ID" value="MBB3836774.1"/>
    <property type="molecule type" value="Genomic_DNA"/>
</dbReference>
<dbReference type="SUPFAM" id="SSF55729">
    <property type="entry name" value="Acyl-CoA N-acyltransferases (Nat)"/>
    <property type="match status" value="1"/>
</dbReference>
<dbReference type="Proteomes" id="UP000541352">
    <property type="component" value="Unassembled WGS sequence"/>
</dbReference>
<gene>
    <name evidence="2" type="ORF">FHS57_000756</name>
</gene>
<accession>A0A7W6ENR2</accession>
<dbReference type="RefSeq" id="WP_183971543.1">
    <property type="nucleotide sequence ID" value="NZ_JACIBY010000001.1"/>
</dbReference>
<dbReference type="GO" id="GO:0016747">
    <property type="term" value="F:acyltransferase activity, transferring groups other than amino-acyl groups"/>
    <property type="evidence" value="ECO:0007669"/>
    <property type="project" value="InterPro"/>
</dbReference>
<evidence type="ECO:0000259" key="1">
    <source>
        <dbReference type="PROSITE" id="PS51186"/>
    </source>
</evidence>
<keyword evidence="3" id="KW-1185">Reference proteome</keyword>
<protein>
    <submittedName>
        <fullName evidence="2">RimJ/RimL family protein N-acetyltransferase</fullName>
    </submittedName>
</protein>
<dbReference type="InterPro" id="IPR000182">
    <property type="entry name" value="GNAT_dom"/>
</dbReference>
<sequence>MYFIESIRLRLIPLTTQQLQLHASDYLGLQKSLGLSPRPMKMEEEFQSEFDDALANYWLPETAANVANYQWFTNWLIVEKESNSVAGGIGVAGMPNDNGETEMGYGLDEDFRGKGIATEAVECLMKWVFKHPAAHALTAQTPIRLPLSQRVLVKAGFSQVQEENGIILWRKAKVS</sequence>
<proteinExistence type="predicted"/>
<dbReference type="CDD" id="cd04301">
    <property type="entry name" value="NAT_SF"/>
    <property type="match status" value="1"/>
</dbReference>
<dbReference type="PANTHER" id="PTHR43792:SF13">
    <property type="entry name" value="ACETYLTRANSFERASE"/>
    <property type="match status" value="1"/>
</dbReference>